<reference evidence="3 4" key="1">
    <citation type="submission" date="2018-09" db="EMBL/GenBank/DDBJ databases">
        <authorList>
            <person name="Grouzdev D.S."/>
            <person name="Krutkina M.S."/>
        </authorList>
    </citation>
    <scope>NUCLEOTIDE SEQUENCE [LARGE SCALE GENOMIC DNA]</scope>
    <source>
        <strain evidence="3 4">RmlP001</strain>
    </source>
</reference>
<accession>A0A4Q2R8A3</accession>
<dbReference type="OrthoDB" id="1550774at2"/>
<comment type="caution">
    <text evidence="3">The sequence shown here is derived from an EMBL/GenBank/DDBJ whole genome shotgun (WGS) entry which is preliminary data.</text>
</comment>
<protein>
    <submittedName>
        <fullName evidence="3">DUF3291 domain-containing protein</fullName>
    </submittedName>
</protein>
<feature type="domain" description="DUF3291" evidence="2">
    <location>
        <begin position="45"/>
        <end position="108"/>
    </location>
</feature>
<evidence type="ECO:0000256" key="1">
    <source>
        <dbReference type="SAM" id="MobiDB-lite"/>
    </source>
</evidence>
<sequence length="144" mass="16528">MPFVSVTRLRLRSVRFLPSFFFHAVPSYRQARAAPGFRDGSLLADRSWTFWTLTLWDGQASMRAYMTSGDHRTAMPRLAGWCDEASVVHWDQEHGDLPSWTEADRRMRAEGRPSKIRNPSPQHADLSFRTPRLGLARPFQGRPG</sequence>
<keyword evidence="4" id="KW-1185">Reference proteome</keyword>
<proteinExistence type="predicted"/>
<name>A0A4Q2R8A3_9HYPH</name>
<reference evidence="3 4" key="2">
    <citation type="submission" date="2019-02" db="EMBL/GenBank/DDBJ databases">
        <title>'Lichenibacterium ramalinii' gen. nov. sp. nov., 'Lichenibacterium minor' gen. nov. sp. nov.</title>
        <authorList>
            <person name="Pankratov T."/>
        </authorList>
    </citation>
    <scope>NUCLEOTIDE SEQUENCE [LARGE SCALE GENOMIC DNA]</scope>
    <source>
        <strain evidence="3 4">RmlP001</strain>
    </source>
</reference>
<dbReference type="InterPro" id="IPR021708">
    <property type="entry name" value="DUF3291"/>
</dbReference>
<gene>
    <name evidence="3" type="ORF">D3272_24655</name>
</gene>
<dbReference type="InterPro" id="IPR011008">
    <property type="entry name" value="Dimeric_a/b-barrel"/>
</dbReference>
<dbReference type="AlphaFoldDB" id="A0A4Q2R8A3"/>
<dbReference type="EMBL" id="QYBC01000030">
    <property type="protein sequence ID" value="RYB01744.1"/>
    <property type="molecule type" value="Genomic_DNA"/>
</dbReference>
<dbReference type="Proteomes" id="UP000289411">
    <property type="component" value="Unassembled WGS sequence"/>
</dbReference>
<evidence type="ECO:0000259" key="2">
    <source>
        <dbReference type="Pfam" id="PF11695"/>
    </source>
</evidence>
<dbReference type="RefSeq" id="WP_129221895.1">
    <property type="nucleotide sequence ID" value="NZ_QYBC01000030.1"/>
</dbReference>
<organism evidence="3 4">
    <name type="scientific">Lichenibacterium ramalinae</name>
    <dbReference type="NCBI Taxonomy" id="2316527"/>
    <lineage>
        <taxon>Bacteria</taxon>
        <taxon>Pseudomonadati</taxon>
        <taxon>Pseudomonadota</taxon>
        <taxon>Alphaproteobacteria</taxon>
        <taxon>Hyphomicrobiales</taxon>
        <taxon>Lichenihabitantaceae</taxon>
        <taxon>Lichenibacterium</taxon>
    </lineage>
</organism>
<evidence type="ECO:0000313" key="4">
    <source>
        <dbReference type="Proteomes" id="UP000289411"/>
    </source>
</evidence>
<dbReference type="SUPFAM" id="SSF54909">
    <property type="entry name" value="Dimeric alpha+beta barrel"/>
    <property type="match status" value="1"/>
</dbReference>
<feature type="compositionally biased region" description="Basic and acidic residues" evidence="1">
    <location>
        <begin position="100"/>
        <end position="113"/>
    </location>
</feature>
<evidence type="ECO:0000313" key="3">
    <source>
        <dbReference type="EMBL" id="RYB01744.1"/>
    </source>
</evidence>
<feature type="region of interest" description="Disordered" evidence="1">
    <location>
        <begin position="100"/>
        <end position="144"/>
    </location>
</feature>
<dbReference type="Pfam" id="PF11695">
    <property type="entry name" value="DUF3291"/>
    <property type="match status" value="1"/>
</dbReference>